<feature type="transmembrane region" description="Helical" evidence="3">
    <location>
        <begin position="67"/>
        <end position="88"/>
    </location>
</feature>
<accession>A0A1H1LXY0</accession>
<keyword evidence="3" id="KW-1133">Transmembrane helix</keyword>
<keyword evidence="3" id="KW-0812">Transmembrane</keyword>
<reference evidence="4 5" key="1">
    <citation type="submission" date="2016-10" db="EMBL/GenBank/DDBJ databases">
        <authorList>
            <person name="de Groot N.N."/>
        </authorList>
    </citation>
    <scope>NUCLEOTIDE SEQUENCE [LARGE SCALE GENOMIC DNA]</scope>
    <source>
        <strain evidence="4 5">DSM 22126</strain>
    </source>
</reference>
<keyword evidence="5" id="KW-1185">Reference proteome</keyword>
<dbReference type="eggNOG" id="COG1320">
    <property type="taxonomic scope" value="Bacteria"/>
</dbReference>
<dbReference type="Pfam" id="PF03334">
    <property type="entry name" value="PhaG_MnhG_YufB"/>
    <property type="match status" value="1"/>
</dbReference>
<gene>
    <name evidence="4" type="ORF">SAMN04489860_0047</name>
</gene>
<dbReference type="PANTHER" id="PTHR34703:SF1">
    <property type="entry name" value="ANTIPORTER SUBUNIT MNHG2-RELATED"/>
    <property type="match status" value="1"/>
</dbReference>
<evidence type="ECO:0000256" key="2">
    <source>
        <dbReference type="SAM" id="MobiDB-lite"/>
    </source>
</evidence>
<dbReference type="PANTHER" id="PTHR34703">
    <property type="entry name" value="ANTIPORTER SUBUNIT MNHG2-RELATED"/>
    <property type="match status" value="1"/>
</dbReference>
<proteinExistence type="inferred from homology"/>
<dbReference type="Proteomes" id="UP000185663">
    <property type="component" value="Chromosome I"/>
</dbReference>
<name>A0A1H1LXY0_9CELL</name>
<feature type="transmembrane region" description="Helical" evidence="3">
    <location>
        <begin position="42"/>
        <end position="61"/>
    </location>
</feature>
<evidence type="ECO:0000313" key="4">
    <source>
        <dbReference type="EMBL" id="SDR78649.1"/>
    </source>
</evidence>
<evidence type="ECO:0000256" key="1">
    <source>
        <dbReference type="ARBA" id="ARBA00008404"/>
    </source>
</evidence>
<dbReference type="STRING" id="545619.SAMN04489860_0047"/>
<evidence type="ECO:0000313" key="5">
    <source>
        <dbReference type="Proteomes" id="UP000185663"/>
    </source>
</evidence>
<dbReference type="InterPro" id="IPR005133">
    <property type="entry name" value="PhaG_MnhG_YufB"/>
</dbReference>
<feature type="region of interest" description="Disordered" evidence="2">
    <location>
        <begin position="122"/>
        <end position="150"/>
    </location>
</feature>
<sequence>MTAEVVRDVVAAVLLLLGAFLVFVAGLGVARFDTLLGRMHAATKPQVLGLILLLAGVGLRLGSWSTAGMLLLVVIFQLFTAPVAAHMVGRAGFRTGKVDTSKLEIDDLSTDEAAAREAVVVEDGAADGSASDAATPDSDAPDSAPPDSAR</sequence>
<keyword evidence="3" id="KW-0472">Membrane</keyword>
<comment type="similarity">
    <text evidence="1">Belongs to the CPA3 antiporters (TC 2.A.63) subunit G family.</text>
</comment>
<dbReference type="AlphaFoldDB" id="A0A1H1LXY0"/>
<evidence type="ECO:0000256" key="3">
    <source>
        <dbReference type="SAM" id="Phobius"/>
    </source>
</evidence>
<dbReference type="OrthoDB" id="3214257at2"/>
<dbReference type="GO" id="GO:0015385">
    <property type="term" value="F:sodium:proton antiporter activity"/>
    <property type="evidence" value="ECO:0007669"/>
    <property type="project" value="TreeGrafter"/>
</dbReference>
<protein>
    <submittedName>
        <fullName evidence="4">Multisubunit sodium/proton antiporter, MrpG subunit</fullName>
    </submittedName>
</protein>
<feature type="transmembrane region" description="Helical" evidence="3">
    <location>
        <begin position="12"/>
        <end position="30"/>
    </location>
</feature>
<dbReference type="EMBL" id="LT629776">
    <property type="protein sequence ID" value="SDR78649.1"/>
    <property type="molecule type" value="Genomic_DNA"/>
</dbReference>
<dbReference type="NCBIfam" id="NF009314">
    <property type="entry name" value="PRK12674.1-2"/>
    <property type="match status" value="1"/>
</dbReference>
<dbReference type="RefSeq" id="WP_083371126.1">
    <property type="nucleotide sequence ID" value="NZ_LT629776.1"/>
</dbReference>
<organism evidence="4 5">
    <name type="scientific">Paraoerskovia marina</name>
    <dbReference type="NCBI Taxonomy" id="545619"/>
    <lineage>
        <taxon>Bacteria</taxon>
        <taxon>Bacillati</taxon>
        <taxon>Actinomycetota</taxon>
        <taxon>Actinomycetes</taxon>
        <taxon>Micrococcales</taxon>
        <taxon>Cellulomonadaceae</taxon>
        <taxon>Paraoerskovia</taxon>
    </lineage>
</organism>
<dbReference type="NCBIfam" id="TIGR01300">
    <property type="entry name" value="CPA3_mnhG_phaG"/>
    <property type="match status" value="1"/>
</dbReference>